<evidence type="ECO:0000313" key="2">
    <source>
        <dbReference type="Proteomes" id="UP000033947"/>
    </source>
</evidence>
<dbReference type="Proteomes" id="UP000033947">
    <property type="component" value="Unassembled WGS sequence"/>
</dbReference>
<dbReference type="EMBL" id="LCBB01000010">
    <property type="protein sequence ID" value="KKS02827.1"/>
    <property type="molecule type" value="Genomic_DNA"/>
</dbReference>
<name>A0A0G0VT27_UNCKA</name>
<proteinExistence type="predicted"/>
<accession>A0A0G0VT27</accession>
<evidence type="ECO:0000313" key="1">
    <source>
        <dbReference type="EMBL" id="KKS02827.1"/>
    </source>
</evidence>
<protein>
    <submittedName>
        <fullName evidence="1">Uncharacterized protein</fullName>
    </submittedName>
</protein>
<gene>
    <name evidence="1" type="ORF">UU55_C0010G0023</name>
</gene>
<sequence length="93" mass="10153">MKFINKLFINAGLFSVLSLLLLIPVLAVTMASFNNNMVENAEVLSAQDEINNSQKGLYNDIPVELEEIIRKVELEMAKQAAESTATGGLKIGN</sequence>
<comment type="caution">
    <text evidence="1">The sequence shown here is derived from an EMBL/GenBank/DDBJ whole genome shotgun (WGS) entry which is preliminary data.</text>
</comment>
<organism evidence="1 2">
    <name type="scientific">candidate division WWE3 bacterium GW2011_GWC2_41_23</name>
    <dbReference type="NCBI Taxonomy" id="1619123"/>
    <lineage>
        <taxon>Bacteria</taxon>
        <taxon>Katanobacteria</taxon>
    </lineage>
</organism>
<dbReference type="AlphaFoldDB" id="A0A0G0VT27"/>
<reference evidence="1 2" key="1">
    <citation type="journal article" date="2015" name="Nature">
        <title>rRNA introns, odd ribosomes, and small enigmatic genomes across a large radiation of phyla.</title>
        <authorList>
            <person name="Brown C.T."/>
            <person name="Hug L.A."/>
            <person name="Thomas B.C."/>
            <person name="Sharon I."/>
            <person name="Castelle C.J."/>
            <person name="Singh A."/>
            <person name="Wilkins M.J."/>
            <person name="Williams K.H."/>
            <person name="Banfield J.F."/>
        </authorList>
    </citation>
    <scope>NUCLEOTIDE SEQUENCE [LARGE SCALE GENOMIC DNA]</scope>
</reference>